<dbReference type="FunCoup" id="B3MXM1">
    <property type="interactions" value="37"/>
</dbReference>
<dbReference type="Proteomes" id="UP000007801">
    <property type="component" value="Unassembled WGS sequence"/>
</dbReference>
<dbReference type="STRING" id="7217.B3MXM1"/>
<dbReference type="SMR" id="B3MXM1"/>
<dbReference type="CTD" id="33039"/>
<dbReference type="Pfam" id="PF01395">
    <property type="entry name" value="PBP_GOBP"/>
    <property type="match status" value="1"/>
</dbReference>
<dbReference type="InterPro" id="IPR006170">
    <property type="entry name" value="PBP/GOBP"/>
</dbReference>
<evidence type="ECO:0000256" key="4">
    <source>
        <dbReference type="ARBA" id="ARBA00022729"/>
    </source>
</evidence>
<evidence type="ECO:0000256" key="1">
    <source>
        <dbReference type="ARBA" id="ARBA00004613"/>
    </source>
</evidence>
<dbReference type="Gene3D" id="1.10.238.20">
    <property type="entry name" value="Pheromone/general odorant binding protein domain"/>
    <property type="match status" value="1"/>
</dbReference>
<dbReference type="PANTHER" id="PTHR11857">
    <property type="entry name" value="ODORANT BINDING PROTEIN-RELATED"/>
    <property type="match status" value="1"/>
</dbReference>
<accession>B3MXM1</accession>
<dbReference type="HOGENOM" id="CLU_1534137_0_0_1"/>
<dbReference type="GO" id="GO:0005615">
    <property type="term" value="C:extracellular space"/>
    <property type="evidence" value="ECO:0007669"/>
    <property type="project" value="TreeGrafter"/>
</dbReference>
<dbReference type="eggNOG" id="ENOG502T81A">
    <property type="taxonomic scope" value="Eukaryota"/>
</dbReference>
<dbReference type="CDD" id="cd23992">
    <property type="entry name" value="PBP_GOBP"/>
    <property type="match status" value="1"/>
</dbReference>
<keyword evidence="5" id="KW-1015">Disulfide bond</keyword>
<evidence type="ECO:0000313" key="7">
    <source>
        <dbReference type="Proteomes" id="UP000007801"/>
    </source>
</evidence>
<dbReference type="GO" id="GO:0007608">
    <property type="term" value="P:sensory perception of smell"/>
    <property type="evidence" value="ECO:0007669"/>
    <property type="project" value="TreeGrafter"/>
</dbReference>
<evidence type="ECO:0000256" key="3">
    <source>
        <dbReference type="ARBA" id="ARBA00022525"/>
    </source>
</evidence>
<evidence type="ECO:0000313" key="6">
    <source>
        <dbReference type="EMBL" id="EDV38486.2"/>
    </source>
</evidence>
<keyword evidence="7" id="KW-1185">Reference proteome</keyword>
<dbReference type="KEGG" id="dan:6502247"/>
<evidence type="ECO:0000256" key="5">
    <source>
        <dbReference type="ARBA" id="ARBA00023157"/>
    </source>
</evidence>
<dbReference type="AlphaFoldDB" id="B3MXM1"/>
<dbReference type="InParanoid" id="B3MXM1"/>
<dbReference type="OrthoDB" id="8004770at2759"/>
<comment type="subcellular location">
    <subcellularLocation>
        <location evidence="1">Secreted</location>
    </subcellularLocation>
</comment>
<dbReference type="GO" id="GO:0005549">
    <property type="term" value="F:odorant binding"/>
    <property type="evidence" value="ECO:0007669"/>
    <property type="project" value="InterPro"/>
</dbReference>
<dbReference type="SUPFAM" id="SSF47565">
    <property type="entry name" value="Insect pheromone/odorant-binding proteins"/>
    <property type="match status" value="1"/>
</dbReference>
<sequence length="241" mass="26591">MGITHDTPPYSKTGDALDWVSCEQLTLFHLVASGKAENDRSVGGKVAGSRAYKSQEAAKVKSISPRTSRATKMKSMTVVSLLAVVLLPLQCICAQSQTFDLASLIPNRGSEPIWTTINKNLPQVQGMIDAARRQCIQQLGMPKGQRPLMKETNPSEKEKCLIECVLKKIKMIDDTNKLNLAQVEKLTSLVTQDNKVAIAISCSMAQNCNRSITEKKPCQAAHLFNQCIGRHLDRNNVKLVW</sequence>
<reference evidence="6 7" key="1">
    <citation type="journal article" date="2007" name="Nature">
        <title>Evolution of genes and genomes on the Drosophila phylogeny.</title>
        <authorList>
            <consortium name="Drosophila 12 Genomes Consortium"/>
            <person name="Clark A.G."/>
            <person name="Eisen M.B."/>
            <person name="Smith D.R."/>
            <person name="Bergman C.M."/>
            <person name="Oliver B."/>
            <person name="Markow T.A."/>
            <person name="Kaufman T.C."/>
            <person name="Kellis M."/>
            <person name="Gelbart W."/>
            <person name="Iyer V.N."/>
            <person name="Pollard D.A."/>
            <person name="Sackton T.B."/>
            <person name="Larracuente A.M."/>
            <person name="Singh N.D."/>
            <person name="Abad J.P."/>
            <person name="Abt D.N."/>
            <person name="Adryan B."/>
            <person name="Aguade M."/>
            <person name="Akashi H."/>
            <person name="Anderson W.W."/>
            <person name="Aquadro C.F."/>
            <person name="Ardell D.H."/>
            <person name="Arguello R."/>
            <person name="Artieri C.G."/>
            <person name="Barbash D.A."/>
            <person name="Barker D."/>
            <person name="Barsanti P."/>
            <person name="Batterham P."/>
            <person name="Batzoglou S."/>
            <person name="Begun D."/>
            <person name="Bhutkar A."/>
            <person name="Blanco E."/>
            <person name="Bosak S.A."/>
            <person name="Bradley R.K."/>
            <person name="Brand A.D."/>
            <person name="Brent M.R."/>
            <person name="Brooks A.N."/>
            <person name="Brown R.H."/>
            <person name="Butlin R.K."/>
            <person name="Caggese C."/>
            <person name="Calvi B.R."/>
            <person name="Bernardo de Carvalho A."/>
            <person name="Caspi A."/>
            <person name="Castrezana S."/>
            <person name="Celniker S.E."/>
            <person name="Chang J.L."/>
            <person name="Chapple C."/>
            <person name="Chatterji S."/>
            <person name="Chinwalla A."/>
            <person name="Civetta A."/>
            <person name="Clifton S.W."/>
            <person name="Comeron J.M."/>
            <person name="Costello J.C."/>
            <person name="Coyne J.A."/>
            <person name="Daub J."/>
            <person name="David R.G."/>
            <person name="Delcher A.L."/>
            <person name="Delehaunty K."/>
            <person name="Do C.B."/>
            <person name="Ebling H."/>
            <person name="Edwards K."/>
            <person name="Eickbush T."/>
            <person name="Evans J.D."/>
            <person name="Filipski A."/>
            <person name="Findeiss S."/>
            <person name="Freyhult E."/>
            <person name="Fulton L."/>
            <person name="Fulton R."/>
            <person name="Garcia A.C."/>
            <person name="Gardiner A."/>
            <person name="Garfield D.A."/>
            <person name="Garvin B.E."/>
            <person name="Gibson G."/>
            <person name="Gilbert D."/>
            <person name="Gnerre S."/>
            <person name="Godfrey J."/>
            <person name="Good R."/>
            <person name="Gotea V."/>
            <person name="Gravely B."/>
            <person name="Greenberg A.J."/>
            <person name="Griffiths-Jones S."/>
            <person name="Gross S."/>
            <person name="Guigo R."/>
            <person name="Gustafson E.A."/>
            <person name="Haerty W."/>
            <person name="Hahn M.W."/>
            <person name="Halligan D.L."/>
            <person name="Halpern A.L."/>
            <person name="Halter G.M."/>
            <person name="Han M.V."/>
            <person name="Heger A."/>
            <person name="Hillier L."/>
            <person name="Hinrichs A.S."/>
            <person name="Holmes I."/>
            <person name="Hoskins R.A."/>
            <person name="Hubisz M.J."/>
            <person name="Hultmark D."/>
            <person name="Huntley M.A."/>
            <person name="Jaffe D.B."/>
            <person name="Jagadeeshan S."/>
            <person name="Jeck W.R."/>
            <person name="Johnson J."/>
            <person name="Jones C.D."/>
            <person name="Jordan W.C."/>
            <person name="Karpen G.H."/>
            <person name="Kataoka E."/>
            <person name="Keightley P.D."/>
            <person name="Kheradpour P."/>
            <person name="Kirkness E.F."/>
            <person name="Koerich L.B."/>
            <person name="Kristiansen K."/>
            <person name="Kudrna D."/>
            <person name="Kulathinal R.J."/>
            <person name="Kumar S."/>
            <person name="Kwok R."/>
            <person name="Lander E."/>
            <person name="Langley C.H."/>
            <person name="Lapoint R."/>
            <person name="Lazzaro B.P."/>
            <person name="Lee S.J."/>
            <person name="Levesque L."/>
            <person name="Li R."/>
            <person name="Lin C.F."/>
            <person name="Lin M.F."/>
            <person name="Lindblad-Toh K."/>
            <person name="Llopart A."/>
            <person name="Long M."/>
            <person name="Low L."/>
            <person name="Lozovsky E."/>
            <person name="Lu J."/>
            <person name="Luo M."/>
            <person name="Machado C.A."/>
            <person name="Makalowski W."/>
            <person name="Marzo M."/>
            <person name="Matsuda M."/>
            <person name="Matzkin L."/>
            <person name="McAllister B."/>
            <person name="McBride C.S."/>
            <person name="McKernan B."/>
            <person name="McKernan K."/>
            <person name="Mendez-Lago M."/>
            <person name="Minx P."/>
            <person name="Mollenhauer M.U."/>
            <person name="Montooth K."/>
            <person name="Mount S.M."/>
            <person name="Mu X."/>
            <person name="Myers E."/>
            <person name="Negre B."/>
            <person name="Newfeld S."/>
            <person name="Nielsen R."/>
            <person name="Noor M.A."/>
            <person name="O'Grady P."/>
            <person name="Pachter L."/>
            <person name="Papaceit M."/>
            <person name="Parisi M.J."/>
            <person name="Parisi M."/>
            <person name="Parts L."/>
            <person name="Pedersen J.S."/>
            <person name="Pesole G."/>
            <person name="Phillippy A.M."/>
            <person name="Ponting C.P."/>
            <person name="Pop M."/>
            <person name="Porcelli D."/>
            <person name="Powell J.R."/>
            <person name="Prohaska S."/>
            <person name="Pruitt K."/>
            <person name="Puig M."/>
            <person name="Quesneville H."/>
            <person name="Ram K.R."/>
            <person name="Rand D."/>
            <person name="Rasmussen M.D."/>
            <person name="Reed L.K."/>
            <person name="Reenan R."/>
            <person name="Reily A."/>
            <person name="Remington K.A."/>
            <person name="Rieger T.T."/>
            <person name="Ritchie M.G."/>
            <person name="Robin C."/>
            <person name="Rogers Y.H."/>
            <person name="Rohde C."/>
            <person name="Rozas J."/>
            <person name="Rubenfield M.J."/>
            <person name="Ruiz A."/>
            <person name="Russo S."/>
            <person name="Salzberg S.L."/>
            <person name="Sanchez-Gracia A."/>
            <person name="Saranga D.J."/>
            <person name="Sato H."/>
            <person name="Schaeffer S.W."/>
            <person name="Schatz M.C."/>
            <person name="Schlenke T."/>
            <person name="Schwartz R."/>
            <person name="Segarra C."/>
            <person name="Singh R.S."/>
            <person name="Sirot L."/>
            <person name="Sirota M."/>
            <person name="Sisneros N.B."/>
            <person name="Smith C.D."/>
            <person name="Smith T.F."/>
            <person name="Spieth J."/>
            <person name="Stage D.E."/>
            <person name="Stark A."/>
            <person name="Stephan W."/>
            <person name="Strausberg R.L."/>
            <person name="Strempel S."/>
            <person name="Sturgill D."/>
            <person name="Sutton G."/>
            <person name="Sutton G.G."/>
            <person name="Tao W."/>
            <person name="Teichmann S."/>
            <person name="Tobari Y.N."/>
            <person name="Tomimura Y."/>
            <person name="Tsolas J.M."/>
            <person name="Valente V.L."/>
            <person name="Venter E."/>
            <person name="Venter J.C."/>
            <person name="Vicario S."/>
            <person name="Vieira F.G."/>
            <person name="Vilella A.J."/>
            <person name="Villasante A."/>
            <person name="Walenz B."/>
            <person name="Wang J."/>
            <person name="Wasserman M."/>
            <person name="Watts T."/>
            <person name="Wilson D."/>
            <person name="Wilson R.K."/>
            <person name="Wing R.A."/>
            <person name="Wolfner M.F."/>
            <person name="Wong A."/>
            <person name="Wong G.K."/>
            <person name="Wu C.I."/>
            <person name="Wu G."/>
            <person name="Yamamoto D."/>
            <person name="Yang H.P."/>
            <person name="Yang S.P."/>
            <person name="Yorke J.A."/>
            <person name="Yoshida K."/>
            <person name="Zdobnov E."/>
            <person name="Zhang P."/>
            <person name="Zhang Y."/>
            <person name="Zimin A.V."/>
            <person name="Baldwin J."/>
            <person name="Abdouelleil A."/>
            <person name="Abdulkadir J."/>
            <person name="Abebe A."/>
            <person name="Abera B."/>
            <person name="Abreu J."/>
            <person name="Acer S.C."/>
            <person name="Aftuck L."/>
            <person name="Alexander A."/>
            <person name="An P."/>
            <person name="Anderson E."/>
            <person name="Anderson S."/>
            <person name="Arachi H."/>
            <person name="Azer M."/>
            <person name="Bachantsang P."/>
            <person name="Barry A."/>
            <person name="Bayul T."/>
            <person name="Berlin A."/>
            <person name="Bessette D."/>
            <person name="Bloom T."/>
            <person name="Blye J."/>
            <person name="Boguslavskiy L."/>
            <person name="Bonnet C."/>
            <person name="Boukhgalter B."/>
            <person name="Bourzgui I."/>
            <person name="Brown A."/>
            <person name="Cahill P."/>
            <person name="Channer S."/>
            <person name="Cheshatsang Y."/>
            <person name="Chuda L."/>
            <person name="Citroen M."/>
            <person name="Collymore A."/>
            <person name="Cooke P."/>
            <person name="Costello M."/>
            <person name="D'Aco K."/>
            <person name="Daza R."/>
            <person name="De Haan G."/>
            <person name="DeGray S."/>
            <person name="DeMaso C."/>
            <person name="Dhargay N."/>
            <person name="Dooley K."/>
            <person name="Dooley E."/>
            <person name="Doricent M."/>
            <person name="Dorje P."/>
            <person name="Dorjee K."/>
            <person name="Dupes A."/>
            <person name="Elong R."/>
            <person name="Falk J."/>
            <person name="Farina A."/>
            <person name="Faro S."/>
            <person name="Ferguson D."/>
            <person name="Fisher S."/>
            <person name="Foley C.D."/>
            <person name="Franke A."/>
            <person name="Friedrich D."/>
            <person name="Gadbois L."/>
            <person name="Gearin G."/>
            <person name="Gearin C.R."/>
            <person name="Giannoukos G."/>
            <person name="Goode T."/>
            <person name="Graham J."/>
            <person name="Grandbois E."/>
            <person name="Grewal S."/>
            <person name="Gyaltsen K."/>
            <person name="Hafez N."/>
            <person name="Hagos B."/>
            <person name="Hall J."/>
            <person name="Henson C."/>
            <person name="Hollinger A."/>
            <person name="Honan T."/>
            <person name="Huard M.D."/>
            <person name="Hughes L."/>
            <person name="Hurhula B."/>
            <person name="Husby M.E."/>
            <person name="Kamat A."/>
            <person name="Kanga B."/>
            <person name="Kashin S."/>
            <person name="Khazanovich D."/>
            <person name="Kisner P."/>
            <person name="Lance K."/>
            <person name="Lara M."/>
            <person name="Lee W."/>
            <person name="Lennon N."/>
            <person name="Letendre F."/>
            <person name="LeVine R."/>
            <person name="Lipovsky A."/>
            <person name="Liu X."/>
            <person name="Liu J."/>
            <person name="Liu S."/>
            <person name="Lokyitsang T."/>
            <person name="Lokyitsang Y."/>
            <person name="Lubonja R."/>
            <person name="Lui A."/>
            <person name="MacDonald P."/>
            <person name="Magnisalis V."/>
            <person name="Maru K."/>
            <person name="Matthews C."/>
            <person name="McCusker W."/>
            <person name="McDonough S."/>
            <person name="Mehta T."/>
            <person name="Meldrim J."/>
            <person name="Meneus L."/>
            <person name="Mihai O."/>
            <person name="Mihalev A."/>
            <person name="Mihova T."/>
            <person name="Mittelman R."/>
            <person name="Mlenga V."/>
            <person name="Montmayeur A."/>
            <person name="Mulrain L."/>
            <person name="Navidi A."/>
            <person name="Naylor J."/>
            <person name="Negash T."/>
            <person name="Nguyen T."/>
            <person name="Nguyen N."/>
            <person name="Nicol R."/>
            <person name="Norbu C."/>
            <person name="Norbu N."/>
            <person name="Novod N."/>
            <person name="O'Neill B."/>
            <person name="Osman S."/>
            <person name="Markiewicz E."/>
            <person name="Oyono O.L."/>
            <person name="Patti C."/>
            <person name="Phunkhang P."/>
            <person name="Pierre F."/>
            <person name="Priest M."/>
            <person name="Raghuraman S."/>
            <person name="Rege F."/>
            <person name="Reyes R."/>
            <person name="Rise C."/>
            <person name="Rogov P."/>
            <person name="Ross K."/>
            <person name="Ryan E."/>
            <person name="Settipalli S."/>
            <person name="Shea T."/>
            <person name="Sherpa N."/>
            <person name="Shi L."/>
            <person name="Shih D."/>
            <person name="Sparrow T."/>
            <person name="Spaulding J."/>
            <person name="Stalker J."/>
            <person name="Stange-Thomann N."/>
            <person name="Stavropoulos S."/>
            <person name="Stone C."/>
            <person name="Strader C."/>
            <person name="Tesfaye S."/>
            <person name="Thomson T."/>
            <person name="Thoulutsang Y."/>
            <person name="Thoulutsang D."/>
            <person name="Topham K."/>
            <person name="Topping I."/>
            <person name="Tsamla T."/>
            <person name="Vassiliev H."/>
            <person name="Vo A."/>
            <person name="Wangchuk T."/>
            <person name="Wangdi T."/>
            <person name="Weiand M."/>
            <person name="Wilkinson J."/>
            <person name="Wilson A."/>
            <person name="Yadav S."/>
            <person name="Young G."/>
            <person name="Yu Q."/>
            <person name="Zembek L."/>
            <person name="Zhong D."/>
            <person name="Zimmer A."/>
            <person name="Zwirko Z."/>
            <person name="Jaffe D.B."/>
            <person name="Alvarez P."/>
            <person name="Brockman W."/>
            <person name="Butler J."/>
            <person name="Chin C."/>
            <person name="Gnerre S."/>
            <person name="Grabherr M."/>
            <person name="Kleber M."/>
            <person name="Mauceli E."/>
            <person name="MacCallum I."/>
        </authorList>
    </citation>
    <scope>NUCLEOTIDE SEQUENCE [LARGE SCALE GENOMIC DNA]</scope>
    <source>
        <strain evidence="7">Tucson 14024-0371.13</strain>
    </source>
</reference>
<keyword evidence="4" id="KW-0732">Signal</keyword>
<keyword evidence="3" id="KW-0964">Secreted</keyword>
<dbReference type="EMBL" id="CH902630">
    <property type="protein sequence ID" value="EDV38486.2"/>
    <property type="molecule type" value="Genomic_DNA"/>
</dbReference>
<evidence type="ECO:0000256" key="2">
    <source>
        <dbReference type="ARBA" id="ARBA00008098"/>
    </source>
</evidence>
<protein>
    <submittedName>
        <fullName evidence="6">Odorant-binding protein 19c</fullName>
    </submittedName>
</protein>
<organism evidence="6 7">
    <name type="scientific">Drosophila ananassae</name>
    <name type="common">Fruit fly</name>
    <dbReference type="NCBI Taxonomy" id="7217"/>
    <lineage>
        <taxon>Eukaryota</taxon>
        <taxon>Metazoa</taxon>
        <taxon>Ecdysozoa</taxon>
        <taxon>Arthropoda</taxon>
        <taxon>Hexapoda</taxon>
        <taxon>Insecta</taxon>
        <taxon>Pterygota</taxon>
        <taxon>Neoptera</taxon>
        <taxon>Endopterygota</taxon>
        <taxon>Diptera</taxon>
        <taxon>Brachycera</taxon>
        <taxon>Muscomorpha</taxon>
        <taxon>Ephydroidea</taxon>
        <taxon>Drosophilidae</taxon>
        <taxon>Drosophila</taxon>
        <taxon>Sophophora</taxon>
    </lineage>
</organism>
<comment type="similarity">
    <text evidence="2">Belongs to the PBP/GOBP family.</text>
</comment>
<proteinExistence type="inferred from homology"/>
<name>B3MXM1_DROAN</name>
<dbReference type="PANTHER" id="PTHR11857:SF43">
    <property type="entry name" value="GEO07291P1-RELATED"/>
    <property type="match status" value="1"/>
</dbReference>
<dbReference type="InterPro" id="IPR036728">
    <property type="entry name" value="PBP_GOBP_sf"/>
</dbReference>
<gene>
    <name evidence="6" type="primary">Dana\Obp19c</name>
    <name evidence="6" type="synonym">Dana\GF19490</name>
    <name evidence="6" type="synonym">dana_GLEANR_21530</name>
    <name evidence="6" type="synonym">DanaObp19c</name>
    <name evidence="6" type="synonym">Obp19c</name>
    <name evidence="6" type="ORF">GF19490</name>
</gene>
<dbReference type="GeneID" id="6502247"/>
<dbReference type="SMART" id="SM00708">
    <property type="entry name" value="PhBP"/>
    <property type="match status" value="1"/>
</dbReference>